<keyword evidence="4" id="KW-1185">Reference proteome</keyword>
<dbReference type="GO" id="GO:0016787">
    <property type="term" value="F:hydrolase activity"/>
    <property type="evidence" value="ECO:0007669"/>
    <property type="project" value="UniProtKB-KW"/>
</dbReference>
<dbReference type="Pfam" id="PF00561">
    <property type="entry name" value="Abhydrolase_1"/>
    <property type="match status" value="1"/>
</dbReference>
<name>A0A2W2AHY7_9HYPH</name>
<dbReference type="InterPro" id="IPR000073">
    <property type="entry name" value="AB_hydrolase_1"/>
</dbReference>
<reference evidence="4" key="1">
    <citation type="submission" date="2018-06" db="EMBL/GenBank/DDBJ databases">
        <title>Aestuariibacter litoralis strain KCTC 52945T.</title>
        <authorList>
            <person name="Li X."/>
            <person name="Salam N."/>
            <person name="Li J.-L."/>
            <person name="Chen Y.-M."/>
            <person name="Yang Z.-W."/>
            <person name="Zhang L.-Y."/>
            <person name="Han M.-X."/>
            <person name="Xiao M."/>
            <person name="Li W.-J."/>
        </authorList>
    </citation>
    <scope>NUCLEOTIDE SEQUENCE [LARGE SCALE GENOMIC DNA]</scope>
    <source>
        <strain evidence="4">KCTC 52945</strain>
    </source>
</reference>
<dbReference type="EMBL" id="QKVK01000016">
    <property type="protein sequence ID" value="PZF75115.1"/>
    <property type="molecule type" value="Genomic_DNA"/>
</dbReference>
<dbReference type="PRINTS" id="PR00111">
    <property type="entry name" value="ABHYDROLASE"/>
</dbReference>
<dbReference type="PANTHER" id="PTHR43798">
    <property type="entry name" value="MONOACYLGLYCEROL LIPASE"/>
    <property type="match status" value="1"/>
</dbReference>
<gene>
    <name evidence="3" type="ORF">DK847_19890</name>
</gene>
<dbReference type="Gene3D" id="3.40.50.1820">
    <property type="entry name" value="alpha/beta hydrolase"/>
    <property type="match status" value="1"/>
</dbReference>
<dbReference type="Proteomes" id="UP000248795">
    <property type="component" value="Unassembled WGS sequence"/>
</dbReference>
<evidence type="ECO:0000259" key="2">
    <source>
        <dbReference type="Pfam" id="PF00561"/>
    </source>
</evidence>
<dbReference type="InterPro" id="IPR029058">
    <property type="entry name" value="AB_hydrolase_fold"/>
</dbReference>
<dbReference type="RefSeq" id="WP_111200296.1">
    <property type="nucleotide sequence ID" value="NZ_QKVK01000016.1"/>
</dbReference>
<dbReference type="SUPFAM" id="SSF53474">
    <property type="entry name" value="alpha/beta-Hydrolases"/>
    <property type="match status" value="1"/>
</dbReference>
<organism evidence="3 4">
    <name type="scientific">Aestuariivirga litoralis</name>
    <dbReference type="NCBI Taxonomy" id="2650924"/>
    <lineage>
        <taxon>Bacteria</taxon>
        <taxon>Pseudomonadati</taxon>
        <taxon>Pseudomonadota</taxon>
        <taxon>Alphaproteobacteria</taxon>
        <taxon>Hyphomicrobiales</taxon>
        <taxon>Aestuariivirgaceae</taxon>
        <taxon>Aestuariivirga</taxon>
    </lineage>
</organism>
<dbReference type="InterPro" id="IPR050266">
    <property type="entry name" value="AB_hydrolase_sf"/>
</dbReference>
<comment type="caution">
    <text evidence="3">The sequence shown here is derived from an EMBL/GenBank/DDBJ whole genome shotgun (WGS) entry which is preliminary data.</text>
</comment>
<evidence type="ECO:0000256" key="1">
    <source>
        <dbReference type="ARBA" id="ARBA00022801"/>
    </source>
</evidence>
<keyword evidence="1 3" id="KW-0378">Hydrolase</keyword>
<feature type="domain" description="AB hydrolase-1" evidence="2">
    <location>
        <begin position="17"/>
        <end position="241"/>
    </location>
</feature>
<sequence>MPTPVKSAFSVEGEGEPIFLIHGIGASRASFAGLVPHLKNEYRVISYDLRGHGASPRPQPPYTLDDLVEDLEALRKELGIEKAHFAGHSLGGMIGPAYALKYPQHVLTLGLYSTAAFRTEDDSAKVKGVVAAMRTKGIPQVLETLKDRWFTPEFGQRRPDVIERRMQQVIDTDPDVFLSVFDIYAETEMAPWLHEVKHPSLVLTGENDGGCNPRLNKLIAEALPNSELVILPVLRHAILLEASDQVAPPVLDFLRRHRGR</sequence>
<protein>
    <submittedName>
        <fullName evidence="3">Alpha/beta hydrolase</fullName>
    </submittedName>
</protein>
<evidence type="ECO:0000313" key="3">
    <source>
        <dbReference type="EMBL" id="PZF75115.1"/>
    </source>
</evidence>
<proteinExistence type="predicted"/>
<evidence type="ECO:0000313" key="4">
    <source>
        <dbReference type="Proteomes" id="UP000248795"/>
    </source>
</evidence>
<dbReference type="PANTHER" id="PTHR43798:SF31">
    <property type="entry name" value="AB HYDROLASE SUPERFAMILY PROTEIN YCLE"/>
    <property type="match status" value="1"/>
</dbReference>
<accession>A0A2W2AHY7</accession>
<dbReference type="AlphaFoldDB" id="A0A2W2AHY7"/>
<dbReference type="GO" id="GO:0016020">
    <property type="term" value="C:membrane"/>
    <property type="evidence" value="ECO:0007669"/>
    <property type="project" value="TreeGrafter"/>
</dbReference>